<evidence type="ECO:0000256" key="10">
    <source>
        <dbReference type="ARBA" id="ARBA00022989"/>
    </source>
</evidence>
<dbReference type="GO" id="GO:0004364">
    <property type="term" value="F:glutathione transferase activity"/>
    <property type="evidence" value="ECO:0007669"/>
    <property type="project" value="UniProtKB-EC"/>
</dbReference>
<comment type="catalytic activity">
    <reaction evidence="16">
        <text>RX + glutathione = an S-substituted glutathione + a halide anion + H(+)</text>
        <dbReference type="Rhea" id="RHEA:16437"/>
        <dbReference type="ChEBI" id="CHEBI:15378"/>
        <dbReference type="ChEBI" id="CHEBI:16042"/>
        <dbReference type="ChEBI" id="CHEBI:17792"/>
        <dbReference type="ChEBI" id="CHEBI:57925"/>
        <dbReference type="ChEBI" id="CHEBI:90779"/>
        <dbReference type="EC" id="2.5.1.18"/>
    </reaction>
    <physiologicalReaction direction="left-to-right" evidence="16">
        <dbReference type="Rhea" id="RHEA:16438"/>
    </physiologicalReaction>
</comment>
<dbReference type="Proteomes" id="UP000078200">
    <property type="component" value="Unassembled WGS sequence"/>
</dbReference>
<comment type="subcellular location">
    <subcellularLocation>
        <location evidence="3">Endoplasmic reticulum membrane</location>
        <topology evidence="3">Multi-pass membrane protein</topology>
    </subcellularLocation>
    <subcellularLocation>
        <location evidence="2">Mitochondrion outer membrane</location>
    </subcellularLocation>
</comment>
<feature type="transmembrane region" description="Helical" evidence="17">
    <location>
        <begin position="20"/>
        <end position="39"/>
    </location>
</feature>
<evidence type="ECO:0000256" key="3">
    <source>
        <dbReference type="ARBA" id="ARBA00004477"/>
    </source>
</evidence>
<dbReference type="FunFam" id="1.20.120.550:FF:000002">
    <property type="entry name" value="Microsomal glutathione S-transferase 1"/>
    <property type="match status" value="1"/>
</dbReference>
<keyword evidence="7 17" id="KW-0812">Transmembrane</keyword>
<evidence type="ECO:0000256" key="5">
    <source>
        <dbReference type="ARBA" id="ARBA00012452"/>
    </source>
</evidence>
<dbReference type="Gene3D" id="1.20.120.550">
    <property type="entry name" value="Membrane associated eicosanoid/glutathione metabolism-like domain"/>
    <property type="match status" value="1"/>
</dbReference>
<dbReference type="SUPFAM" id="SSF161084">
    <property type="entry name" value="MAPEG domain-like"/>
    <property type="match status" value="1"/>
</dbReference>
<dbReference type="Pfam" id="PF01124">
    <property type="entry name" value="MAPEG"/>
    <property type="match status" value="1"/>
</dbReference>
<accession>A0A1A9UEI6</accession>
<dbReference type="AlphaFoldDB" id="A0A1A9UEI6"/>
<dbReference type="GO" id="GO:0005789">
    <property type="term" value="C:endoplasmic reticulum membrane"/>
    <property type="evidence" value="ECO:0007669"/>
    <property type="project" value="UniProtKB-SubCell"/>
</dbReference>
<keyword evidence="12" id="KW-0496">Mitochondrion</keyword>
<dbReference type="InterPro" id="IPR023352">
    <property type="entry name" value="MAPEG-like_dom_sf"/>
</dbReference>
<dbReference type="InterPro" id="IPR001129">
    <property type="entry name" value="Membr-assoc_MAPEG"/>
</dbReference>
<keyword evidence="8" id="KW-1000">Mitochondrion outer membrane</keyword>
<evidence type="ECO:0000256" key="16">
    <source>
        <dbReference type="ARBA" id="ARBA00049385"/>
    </source>
</evidence>
<evidence type="ECO:0000256" key="11">
    <source>
        <dbReference type="ARBA" id="ARBA00022990"/>
    </source>
</evidence>
<evidence type="ECO:0000256" key="1">
    <source>
        <dbReference type="ARBA" id="ARBA00003701"/>
    </source>
</evidence>
<evidence type="ECO:0000256" key="13">
    <source>
        <dbReference type="ARBA" id="ARBA00023136"/>
    </source>
</evidence>
<dbReference type="EC" id="2.5.1.18" evidence="5"/>
<dbReference type="PANTHER" id="PTHR10689:SF6">
    <property type="entry name" value="MICROSOMAL GLUTATHIONE S-TRANSFERASE 1"/>
    <property type="match status" value="1"/>
</dbReference>
<evidence type="ECO:0000256" key="6">
    <source>
        <dbReference type="ARBA" id="ARBA00022679"/>
    </source>
</evidence>
<keyword evidence="19" id="KW-1185">Reference proteome</keyword>
<evidence type="ECO:0000256" key="15">
    <source>
        <dbReference type="ARBA" id="ARBA00039397"/>
    </source>
</evidence>
<name>A0A1A9UEI6_GLOAU</name>
<evidence type="ECO:0000256" key="14">
    <source>
        <dbReference type="ARBA" id="ARBA00038540"/>
    </source>
</evidence>
<evidence type="ECO:0000256" key="8">
    <source>
        <dbReference type="ARBA" id="ARBA00022787"/>
    </source>
</evidence>
<comment type="subunit">
    <text evidence="14">Homotrimer; The trimer binds only one molecule of glutathione.</text>
</comment>
<organism evidence="18 19">
    <name type="scientific">Glossina austeni</name>
    <name type="common">Savannah tsetse fly</name>
    <dbReference type="NCBI Taxonomy" id="7395"/>
    <lineage>
        <taxon>Eukaryota</taxon>
        <taxon>Metazoa</taxon>
        <taxon>Ecdysozoa</taxon>
        <taxon>Arthropoda</taxon>
        <taxon>Hexapoda</taxon>
        <taxon>Insecta</taxon>
        <taxon>Pterygota</taxon>
        <taxon>Neoptera</taxon>
        <taxon>Endopterygota</taxon>
        <taxon>Diptera</taxon>
        <taxon>Brachycera</taxon>
        <taxon>Muscomorpha</taxon>
        <taxon>Hippoboscoidea</taxon>
        <taxon>Glossinidae</taxon>
        <taxon>Glossina</taxon>
    </lineage>
</organism>
<evidence type="ECO:0000256" key="2">
    <source>
        <dbReference type="ARBA" id="ARBA00004294"/>
    </source>
</evidence>
<dbReference type="STRING" id="7395.A0A1A9UEI6"/>
<dbReference type="InterPro" id="IPR040162">
    <property type="entry name" value="MGST1-like"/>
</dbReference>
<evidence type="ECO:0000256" key="17">
    <source>
        <dbReference type="SAM" id="Phobius"/>
    </source>
</evidence>
<keyword evidence="6" id="KW-0808">Transferase</keyword>
<dbReference type="VEuPathDB" id="VectorBase:GAUT002210"/>
<protein>
    <recommendedName>
        <fullName evidence="15">Microsomal glutathione S-transferase 1</fullName>
        <ecNumber evidence="5">2.5.1.18</ecNumber>
    </recommendedName>
</protein>
<comment type="similarity">
    <text evidence="4">Belongs to the MAPEG family.</text>
</comment>
<feature type="transmembrane region" description="Helical" evidence="17">
    <location>
        <begin position="79"/>
        <end position="95"/>
    </location>
</feature>
<evidence type="ECO:0000313" key="19">
    <source>
        <dbReference type="Proteomes" id="UP000078200"/>
    </source>
</evidence>
<evidence type="ECO:0000256" key="4">
    <source>
        <dbReference type="ARBA" id="ARBA00010459"/>
    </source>
</evidence>
<keyword evidence="9" id="KW-0256">Endoplasmic reticulum</keyword>
<dbReference type="EnsemblMetazoa" id="GAUT002210-RA">
    <property type="protein sequence ID" value="GAUT002210-PA"/>
    <property type="gene ID" value="GAUT002210"/>
</dbReference>
<dbReference type="PANTHER" id="PTHR10689">
    <property type="entry name" value="MICROSOMAL GLUTATHIONE S-TRANSFERASE 1"/>
    <property type="match status" value="1"/>
</dbReference>
<keyword evidence="10 17" id="KW-1133">Transmembrane helix</keyword>
<sequence>MAIAQLADLLTLRNDVFRAYLFWSAVLVLKMLAMSWLTAAQRFSTNTFANAEDCLRRKDKVKYDEPRVERVRRAHLNDMENILPFFIIGFLYVLTDPSKFLAINLFRIVAFGRLIHTLVYAIVSVPQPARALSFAVSHLSTAYMAYHVLVYAS</sequence>
<proteinExistence type="inferred from homology"/>
<keyword evidence="11" id="KW-0007">Acetylation</keyword>
<keyword evidence="13 17" id="KW-0472">Membrane</keyword>
<evidence type="ECO:0000313" key="18">
    <source>
        <dbReference type="EnsemblMetazoa" id="GAUT002210-PA"/>
    </source>
</evidence>
<evidence type="ECO:0000256" key="9">
    <source>
        <dbReference type="ARBA" id="ARBA00022824"/>
    </source>
</evidence>
<evidence type="ECO:0000256" key="7">
    <source>
        <dbReference type="ARBA" id="ARBA00022692"/>
    </source>
</evidence>
<dbReference type="GO" id="GO:0005741">
    <property type="term" value="C:mitochondrial outer membrane"/>
    <property type="evidence" value="ECO:0007669"/>
    <property type="project" value="UniProtKB-SubCell"/>
</dbReference>
<evidence type="ECO:0000256" key="12">
    <source>
        <dbReference type="ARBA" id="ARBA00023128"/>
    </source>
</evidence>
<reference evidence="18" key="1">
    <citation type="submission" date="2020-05" db="UniProtKB">
        <authorList>
            <consortium name="EnsemblMetazoa"/>
        </authorList>
    </citation>
    <scope>IDENTIFICATION</scope>
    <source>
        <strain evidence="18">TTRI</strain>
    </source>
</reference>
<comment type="function">
    <text evidence="1">Conjugation of reduced glutathione to a wide number of exogenous and endogenous hydrophobic electrophiles.</text>
</comment>